<accession>A0A087A7B3</accession>
<protein>
    <submittedName>
        <fullName evidence="2">ATPase AAA</fullName>
    </submittedName>
</protein>
<feature type="domain" description="Orc1-like AAA ATPase" evidence="1">
    <location>
        <begin position="20"/>
        <end position="175"/>
    </location>
</feature>
<dbReference type="PANTHER" id="PTHR34301">
    <property type="entry name" value="DNA-BINDING PROTEIN-RELATED"/>
    <property type="match status" value="1"/>
</dbReference>
<evidence type="ECO:0000313" key="2">
    <source>
        <dbReference type="EMBL" id="KFI54663.1"/>
    </source>
</evidence>
<dbReference type="OrthoDB" id="2020141at2"/>
<dbReference type="PANTHER" id="PTHR34301:SF8">
    <property type="entry name" value="ATPASE DOMAIN-CONTAINING PROTEIN"/>
    <property type="match status" value="1"/>
</dbReference>
<dbReference type="InterPro" id="IPR041664">
    <property type="entry name" value="AAA_16"/>
</dbReference>
<dbReference type="eggNOG" id="COG1672">
    <property type="taxonomic scope" value="Bacteria"/>
</dbReference>
<proteinExistence type="predicted"/>
<evidence type="ECO:0000313" key="3">
    <source>
        <dbReference type="Proteomes" id="UP000029072"/>
    </source>
</evidence>
<sequence>MTDTRSNPFKPSAGFTPPLLIGRNEVIDDFVEGLDDGPGAPSRLMRITGARGVGKTVLLSEFSRIAQERGWDVIRESASKGLAARLVTHLRTEKGSFGFRVSPSISIANIAGGSLGEFHYESPQQMPLTLSDALHGRLTELEKRKTGLLITIDEAQATSRDDMIAIATAAQDMNTENRNFAFVFAGLPSMSSKWLNDEATTFMRRAEPHMLADVPLDDVAEAFEDTFTESGMTISGEALRTAAEATYGYPFMVQLVGYHIWRLVRRRHPLNPVVSMEDAREGIAKALVRLGDTVHGPELDSLSPVDKTYLLAMAQDDGPSSTSTIASRMGKDVSYASTYRARLLDAQVIEEKGYGLVDFAIPYLREYLREHAAYIRMSIEQC</sequence>
<dbReference type="Gene3D" id="3.40.50.300">
    <property type="entry name" value="P-loop containing nucleotide triphosphate hydrolases"/>
    <property type="match status" value="1"/>
</dbReference>
<name>A0A087A7B3_9BIFI</name>
<reference evidence="2 3" key="1">
    <citation type="submission" date="2014-03" db="EMBL/GenBank/DDBJ databases">
        <title>Genomics of Bifidobacteria.</title>
        <authorList>
            <person name="Ventura M."/>
            <person name="Milani C."/>
            <person name="Lugli G.A."/>
        </authorList>
    </citation>
    <scope>NUCLEOTIDE SEQUENCE [LARGE SCALE GENOMIC DNA]</scope>
    <source>
        <strain evidence="2 3">DSM 23973</strain>
    </source>
</reference>
<dbReference type="SUPFAM" id="SSF52540">
    <property type="entry name" value="P-loop containing nucleoside triphosphate hydrolases"/>
    <property type="match status" value="1"/>
</dbReference>
<gene>
    <name evidence="2" type="ORF">BCAL_0922</name>
</gene>
<dbReference type="AlphaFoldDB" id="A0A087A7B3"/>
<dbReference type="RefSeq" id="WP_043167499.1">
    <property type="nucleotide sequence ID" value="NZ_JDUV01000028.1"/>
</dbReference>
<dbReference type="InterPro" id="IPR027417">
    <property type="entry name" value="P-loop_NTPase"/>
</dbReference>
<organism evidence="2 3">
    <name type="scientific">Bifidobacterium callitrichos DSM 23973</name>
    <dbReference type="NCBI Taxonomy" id="1437609"/>
    <lineage>
        <taxon>Bacteria</taxon>
        <taxon>Bacillati</taxon>
        <taxon>Actinomycetota</taxon>
        <taxon>Actinomycetes</taxon>
        <taxon>Bifidobacteriales</taxon>
        <taxon>Bifidobacteriaceae</taxon>
        <taxon>Bifidobacterium</taxon>
    </lineage>
</organism>
<dbReference type="Proteomes" id="UP000029072">
    <property type="component" value="Unassembled WGS sequence"/>
</dbReference>
<dbReference type="EMBL" id="JGYS01000007">
    <property type="protein sequence ID" value="KFI54663.1"/>
    <property type="molecule type" value="Genomic_DNA"/>
</dbReference>
<dbReference type="Pfam" id="PF13191">
    <property type="entry name" value="AAA_16"/>
    <property type="match status" value="1"/>
</dbReference>
<evidence type="ECO:0000259" key="1">
    <source>
        <dbReference type="Pfam" id="PF13191"/>
    </source>
</evidence>
<comment type="caution">
    <text evidence="2">The sequence shown here is derived from an EMBL/GenBank/DDBJ whole genome shotgun (WGS) entry which is preliminary data.</text>
</comment>